<dbReference type="SUPFAM" id="SSF53448">
    <property type="entry name" value="Nucleotide-diphospho-sugar transferases"/>
    <property type="match status" value="1"/>
</dbReference>
<accession>A0A285MWT9</accession>
<dbReference type="PANTHER" id="PTHR43630">
    <property type="entry name" value="POLY-BETA-1,6-N-ACETYL-D-GLUCOSAMINE SYNTHASE"/>
    <property type="match status" value="1"/>
</dbReference>
<gene>
    <name evidence="3" type="ORF">SAMN06265377_2106</name>
</gene>
<sequence length="273" mass="32086">MAGLSAPKQKISALIITYNEMGYIEKCIDSITFADEIIVVDSLSTDGTFEYLQSHPNVKVIQKPFENFTAQKNFALKQAENDWVLFVDADEIVGHKLQNEIVQTVNDPNALEAYWFYRKFMFQNRPLHFSGWQTDKNHRLFRKSKVKYTNTKLVHETLEVDGSSGVFKEKLIHYCYKNYQEYKSKMLHYGYLKAKEKFDNGVSFNYLNLLIKPTWKFFYNFIVRLGFLDFQKGITICYLDALSVLERYRKLKQMHRSAVIKINLFMPASPEAR</sequence>
<evidence type="ECO:0000313" key="3">
    <source>
        <dbReference type="EMBL" id="SNZ00286.1"/>
    </source>
</evidence>
<comment type="similarity">
    <text evidence="1">Belongs to the glycosyltransferase 2 family. WaaE/KdtX subfamily.</text>
</comment>
<evidence type="ECO:0000259" key="2">
    <source>
        <dbReference type="Pfam" id="PF00535"/>
    </source>
</evidence>
<dbReference type="GO" id="GO:0016740">
    <property type="term" value="F:transferase activity"/>
    <property type="evidence" value="ECO:0007669"/>
    <property type="project" value="UniProtKB-KW"/>
</dbReference>
<keyword evidence="4" id="KW-1185">Reference proteome</keyword>
<organism evidence="3 4">
    <name type="scientific">Flagellimonas pacifica</name>
    <dbReference type="NCBI Taxonomy" id="1247520"/>
    <lineage>
        <taxon>Bacteria</taxon>
        <taxon>Pseudomonadati</taxon>
        <taxon>Bacteroidota</taxon>
        <taxon>Flavobacteriia</taxon>
        <taxon>Flavobacteriales</taxon>
        <taxon>Flavobacteriaceae</taxon>
        <taxon>Flagellimonas</taxon>
    </lineage>
</organism>
<dbReference type="InterPro" id="IPR001173">
    <property type="entry name" value="Glyco_trans_2-like"/>
</dbReference>
<dbReference type="RefSeq" id="WP_097045767.1">
    <property type="nucleotide sequence ID" value="NZ_OBEH01000003.1"/>
</dbReference>
<dbReference type="OrthoDB" id="9815923at2"/>
<keyword evidence="3" id="KW-0808">Transferase</keyword>
<dbReference type="EMBL" id="OBEH01000003">
    <property type="protein sequence ID" value="SNZ00286.1"/>
    <property type="molecule type" value="Genomic_DNA"/>
</dbReference>
<name>A0A285MWT9_9FLAO</name>
<proteinExistence type="inferred from homology"/>
<dbReference type="Proteomes" id="UP000219048">
    <property type="component" value="Unassembled WGS sequence"/>
</dbReference>
<dbReference type="InterPro" id="IPR029044">
    <property type="entry name" value="Nucleotide-diphossugar_trans"/>
</dbReference>
<feature type="domain" description="Glycosyltransferase 2-like" evidence="2">
    <location>
        <begin position="12"/>
        <end position="152"/>
    </location>
</feature>
<dbReference type="Gene3D" id="3.90.550.10">
    <property type="entry name" value="Spore Coat Polysaccharide Biosynthesis Protein SpsA, Chain A"/>
    <property type="match status" value="1"/>
</dbReference>
<reference evidence="4" key="1">
    <citation type="submission" date="2017-09" db="EMBL/GenBank/DDBJ databases">
        <authorList>
            <person name="Varghese N."/>
            <person name="Submissions S."/>
        </authorList>
    </citation>
    <scope>NUCLEOTIDE SEQUENCE [LARGE SCALE GENOMIC DNA]</scope>
    <source>
        <strain evidence="4">DSM 25885</strain>
    </source>
</reference>
<evidence type="ECO:0000256" key="1">
    <source>
        <dbReference type="ARBA" id="ARBA00038494"/>
    </source>
</evidence>
<dbReference type="Pfam" id="PF00535">
    <property type="entry name" value="Glycos_transf_2"/>
    <property type="match status" value="1"/>
</dbReference>
<evidence type="ECO:0000313" key="4">
    <source>
        <dbReference type="Proteomes" id="UP000219048"/>
    </source>
</evidence>
<dbReference type="AlphaFoldDB" id="A0A285MWT9"/>
<protein>
    <submittedName>
        <fullName evidence="3">Glycosyltransferase involved in cell wall bisynthesis</fullName>
    </submittedName>
</protein>
<dbReference type="CDD" id="cd02511">
    <property type="entry name" value="Beta4Glucosyltransferase"/>
    <property type="match status" value="1"/>
</dbReference>
<dbReference type="PANTHER" id="PTHR43630:SF2">
    <property type="entry name" value="GLYCOSYLTRANSFERASE"/>
    <property type="match status" value="1"/>
</dbReference>